<protein>
    <recommendedName>
        <fullName evidence="9">Protein translocase subunit SecE</fullName>
    </recommendedName>
</protein>
<dbReference type="Proteomes" id="UP000179221">
    <property type="component" value="Unassembled WGS sequence"/>
</dbReference>
<keyword evidence="5 9" id="KW-0653">Protein transport</keyword>
<evidence type="ECO:0000256" key="4">
    <source>
        <dbReference type="ARBA" id="ARBA00022692"/>
    </source>
</evidence>
<reference evidence="10 11" key="1">
    <citation type="journal article" date="2016" name="Nat. Commun.">
        <title>Thousands of microbial genomes shed light on interconnected biogeochemical processes in an aquifer system.</title>
        <authorList>
            <person name="Anantharaman K."/>
            <person name="Brown C.T."/>
            <person name="Hug L.A."/>
            <person name="Sharon I."/>
            <person name="Castelle C.J."/>
            <person name="Probst A.J."/>
            <person name="Thomas B.C."/>
            <person name="Singh A."/>
            <person name="Wilkins M.J."/>
            <person name="Karaoz U."/>
            <person name="Brodie E.L."/>
            <person name="Williams K.H."/>
            <person name="Hubbard S.S."/>
            <person name="Banfield J.F."/>
        </authorList>
    </citation>
    <scope>NUCLEOTIDE SEQUENCE [LARGE SCALE GENOMIC DNA]</scope>
</reference>
<dbReference type="PANTHER" id="PTHR33910">
    <property type="entry name" value="PROTEIN TRANSLOCASE SUBUNIT SECE"/>
    <property type="match status" value="1"/>
</dbReference>
<proteinExistence type="inferred from homology"/>
<keyword evidence="7 9" id="KW-0811">Translocation</keyword>
<dbReference type="InterPro" id="IPR001901">
    <property type="entry name" value="Translocase_SecE/Sec61-g"/>
</dbReference>
<comment type="subcellular location">
    <subcellularLocation>
        <location evidence="9">Cell membrane</location>
        <topology evidence="9">Single-pass membrane protein</topology>
    </subcellularLocation>
    <subcellularLocation>
        <location evidence="1">Membrane</location>
    </subcellularLocation>
</comment>
<dbReference type="GO" id="GO:0009306">
    <property type="term" value="P:protein secretion"/>
    <property type="evidence" value="ECO:0007669"/>
    <property type="project" value="UniProtKB-UniRule"/>
</dbReference>
<dbReference type="PANTHER" id="PTHR33910:SF1">
    <property type="entry name" value="PROTEIN TRANSLOCASE SUBUNIT SECE"/>
    <property type="match status" value="1"/>
</dbReference>
<dbReference type="NCBIfam" id="TIGR00964">
    <property type="entry name" value="secE_bact"/>
    <property type="match status" value="1"/>
</dbReference>
<evidence type="ECO:0000256" key="7">
    <source>
        <dbReference type="ARBA" id="ARBA00023010"/>
    </source>
</evidence>
<sequence>MAPVINYLKEVRVEMLKVIWPKKEEVIRLTLVVFLISGIVALYVGALDYIFTKLLETLIKA</sequence>
<evidence type="ECO:0000256" key="6">
    <source>
        <dbReference type="ARBA" id="ARBA00022989"/>
    </source>
</evidence>
<comment type="similarity">
    <text evidence="9">Belongs to the SecE/SEC61-gamma family.</text>
</comment>
<dbReference type="GO" id="GO:0065002">
    <property type="term" value="P:intracellular protein transmembrane transport"/>
    <property type="evidence" value="ECO:0007669"/>
    <property type="project" value="UniProtKB-UniRule"/>
</dbReference>
<evidence type="ECO:0000256" key="2">
    <source>
        <dbReference type="ARBA" id="ARBA00022448"/>
    </source>
</evidence>
<dbReference type="EMBL" id="MGGL01000018">
    <property type="protein sequence ID" value="OGM25881.1"/>
    <property type="molecule type" value="Genomic_DNA"/>
</dbReference>
<name>A0A1F7YEY2_9BACT</name>
<dbReference type="GO" id="GO:0008320">
    <property type="term" value="F:protein transmembrane transporter activity"/>
    <property type="evidence" value="ECO:0007669"/>
    <property type="project" value="UniProtKB-UniRule"/>
</dbReference>
<evidence type="ECO:0000256" key="8">
    <source>
        <dbReference type="ARBA" id="ARBA00023136"/>
    </source>
</evidence>
<dbReference type="InterPro" id="IPR038379">
    <property type="entry name" value="SecE_sf"/>
</dbReference>
<comment type="caution">
    <text evidence="10">The sequence shown here is derived from an EMBL/GenBank/DDBJ whole genome shotgun (WGS) entry which is preliminary data.</text>
</comment>
<evidence type="ECO:0000256" key="3">
    <source>
        <dbReference type="ARBA" id="ARBA00022475"/>
    </source>
</evidence>
<evidence type="ECO:0000256" key="5">
    <source>
        <dbReference type="ARBA" id="ARBA00022927"/>
    </source>
</evidence>
<evidence type="ECO:0000313" key="11">
    <source>
        <dbReference type="Proteomes" id="UP000179221"/>
    </source>
</evidence>
<dbReference type="Gene3D" id="1.20.5.1030">
    <property type="entry name" value="Preprotein translocase secy subunit"/>
    <property type="match status" value="1"/>
</dbReference>
<accession>A0A1F7YEY2</accession>
<comment type="function">
    <text evidence="9">Essential subunit of the Sec protein translocation channel SecYEG. Clamps together the 2 halves of SecY. May contact the channel plug during translocation.</text>
</comment>
<keyword evidence="8 9" id="KW-0472">Membrane</keyword>
<keyword evidence="2 9" id="KW-0813">Transport</keyword>
<keyword evidence="3 9" id="KW-1003">Cell membrane</keyword>
<organism evidence="10 11">
    <name type="scientific">Candidatus Woesebacteria bacterium RIFCSPHIGHO2_01_FULL_40_22</name>
    <dbReference type="NCBI Taxonomy" id="1802499"/>
    <lineage>
        <taxon>Bacteria</taxon>
        <taxon>Candidatus Woeseibacteriota</taxon>
    </lineage>
</organism>
<dbReference type="AlphaFoldDB" id="A0A1F7YEY2"/>
<feature type="transmembrane region" description="Helical" evidence="9">
    <location>
        <begin position="26"/>
        <end position="51"/>
    </location>
</feature>
<evidence type="ECO:0000256" key="9">
    <source>
        <dbReference type="HAMAP-Rule" id="MF_00422"/>
    </source>
</evidence>
<dbReference type="GO" id="GO:0006605">
    <property type="term" value="P:protein targeting"/>
    <property type="evidence" value="ECO:0007669"/>
    <property type="project" value="UniProtKB-UniRule"/>
</dbReference>
<keyword evidence="6 9" id="KW-1133">Transmembrane helix</keyword>
<keyword evidence="4 9" id="KW-0812">Transmembrane</keyword>
<dbReference type="InterPro" id="IPR005807">
    <property type="entry name" value="SecE_bac"/>
</dbReference>
<evidence type="ECO:0000256" key="1">
    <source>
        <dbReference type="ARBA" id="ARBA00004370"/>
    </source>
</evidence>
<dbReference type="GO" id="GO:0043952">
    <property type="term" value="P:protein transport by the Sec complex"/>
    <property type="evidence" value="ECO:0007669"/>
    <property type="project" value="UniProtKB-UniRule"/>
</dbReference>
<dbReference type="HAMAP" id="MF_00422">
    <property type="entry name" value="SecE"/>
    <property type="match status" value="1"/>
</dbReference>
<evidence type="ECO:0000313" key="10">
    <source>
        <dbReference type="EMBL" id="OGM25881.1"/>
    </source>
</evidence>
<dbReference type="GO" id="GO:0005886">
    <property type="term" value="C:plasma membrane"/>
    <property type="evidence" value="ECO:0007669"/>
    <property type="project" value="UniProtKB-SubCell"/>
</dbReference>
<dbReference type="Pfam" id="PF00584">
    <property type="entry name" value="SecE"/>
    <property type="match status" value="1"/>
</dbReference>
<comment type="subunit">
    <text evidence="9">Component of the Sec protein translocase complex. Heterotrimer consisting of SecY, SecE and SecG subunits. The heterotrimers can form oligomers, although 1 heterotrimer is thought to be able to translocate proteins. Interacts with the ribosome. Interacts with SecDF, and other proteins may be involved. Interacts with SecA.</text>
</comment>
<gene>
    <name evidence="9" type="primary">secE</name>
    <name evidence="10" type="ORF">A2628_04775</name>
</gene>